<dbReference type="Gene3D" id="3.40.50.510">
    <property type="entry name" value="Phosphotransferase system, mannose-type IIA component"/>
    <property type="match status" value="1"/>
</dbReference>
<comment type="caution">
    <text evidence="3">The sequence shown here is derived from an EMBL/GenBank/DDBJ whole genome shotgun (WGS) entry which is preliminary data.</text>
</comment>
<evidence type="ECO:0000256" key="1">
    <source>
        <dbReference type="ARBA" id="ARBA00022679"/>
    </source>
</evidence>
<dbReference type="PANTHER" id="PTHR33799:SF1">
    <property type="entry name" value="PTS SYSTEM MANNOSE-SPECIFIC EIIAB COMPONENT-RELATED"/>
    <property type="match status" value="1"/>
</dbReference>
<keyword evidence="3" id="KW-0813">Transport</keyword>
<name>A0ABT8EIW4_9BURK</name>
<dbReference type="SUPFAM" id="SSF53062">
    <property type="entry name" value="PTS system fructose IIA component-like"/>
    <property type="match status" value="1"/>
</dbReference>
<evidence type="ECO:0000313" key="4">
    <source>
        <dbReference type="Proteomes" id="UP001168613"/>
    </source>
</evidence>
<dbReference type="PANTHER" id="PTHR33799">
    <property type="entry name" value="PTS PERMEASE-RELATED-RELATED"/>
    <property type="match status" value="1"/>
</dbReference>
<sequence>MTRIALIMHEPLASAFAACAQHVLGEKPDIHVVDIAADECTDAATERCLLEIQQECAPNTLILCDLYGATPFNVARRVQQALQAQGDAAHLLTGANLCMVLKALTERGQNPECLSQEVMGGAVRGIVDAACQY</sequence>
<evidence type="ECO:0000313" key="3">
    <source>
        <dbReference type="EMBL" id="MDN4121180.1"/>
    </source>
</evidence>
<keyword evidence="1" id="KW-0808">Transferase</keyword>
<dbReference type="InterPro" id="IPR036662">
    <property type="entry name" value="PTS_EIIA_man-typ_sf"/>
</dbReference>
<gene>
    <name evidence="3" type="ORF">LMS43_07765</name>
</gene>
<dbReference type="Proteomes" id="UP001168613">
    <property type="component" value="Unassembled WGS sequence"/>
</dbReference>
<protein>
    <submittedName>
        <fullName evidence="3">PTS sugar transporter subunit IIA</fullName>
    </submittedName>
</protein>
<dbReference type="InterPro" id="IPR004701">
    <property type="entry name" value="PTS_EIIA_man-typ"/>
</dbReference>
<dbReference type="PROSITE" id="PS51096">
    <property type="entry name" value="PTS_EIIA_TYPE_4"/>
    <property type="match status" value="1"/>
</dbReference>
<reference evidence="3" key="1">
    <citation type="submission" date="2021-11" db="EMBL/GenBank/DDBJ databases">
        <title>Draft genome sequence of Alcaligenes endophyticus type strain CCUG 75668T.</title>
        <authorList>
            <person name="Salva-Serra F."/>
            <person name="Duran R.E."/>
            <person name="Seeger M."/>
            <person name="Moore E.R.B."/>
            <person name="Jaen-Luchoro D."/>
        </authorList>
    </citation>
    <scope>NUCLEOTIDE SEQUENCE</scope>
    <source>
        <strain evidence="3">CCUG 75668</strain>
    </source>
</reference>
<evidence type="ECO:0000259" key="2">
    <source>
        <dbReference type="PROSITE" id="PS51096"/>
    </source>
</evidence>
<proteinExistence type="predicted"/>
<dbReference type="RefSeq" id="WP_266124806.1">
    <property type="nucleotide sequence ID" value="NZ_JAJHNU010000001.1"/>
</dbReference>
<dbReference type="EMBL" id="JAJHNU010000001">
    <property type="protein sequence ID" value="MDN4121180.1"/>
    <property type="molecule type" value="Genomic_DNA"/>
</dbReference>
<accession>A0ABT8EIW4</accession>
<dbReference type="Pfam" id="PF03610">
    <property type="entry name" value="EIIA-man"/>
    <property type="match status" value="1"/>
</dbReference>
<organism evidence="3 4">
    <name type="scientific">Alcaligenes endophyticus</name>
    <dbReference type="NCBI Taxonomy" id="1929088"/>
    <lineage>
        <taxon>Bacteria</taxon>
        <taxon>Pseudomonadati</taxon>
        <taxon>Pseudomonadota</taxon>
        <taxon>Betaproteobacteria</taxon>
        <taxon>Burkholderiales</taxon>
        <taxon>Alcaligenaceae</taxon>
        <taxon>Alcaligenes</taxon>
    </lineage>
</organism>
<keyword evidence="3" id="KW-0762">Sugar transport</keyword>
<dbReference type="InterPro" id="IPR051471">
    <property type="entry name" value="Bacterial_PTS_sugar_comp"/>
</dbReference>
<keyword evidence="4" id="KW-1185">Reference proteome</keyword>
<feature type="domain" description="PTS EIIA type-4" evidence="2">
    <location>
        <begin position="1"/>
        <end position="126"/>
    </location>
</feature>